<reference evidence="4" key="1">
    <citation type="submission" date="2022-05" db="EMBL/GenBank/DDBJ databases">
        <title>Jatrophihabitans sp. SB3-54 whole genome sequence.</title>
        <authorList>
            <person name="Suh M.K."/>
            <person name="Eom M.K."/>
            <person name="Kim J.S."/>
            <person name="Kim H.S."/>
            <person name="Do H.E."/>
            <person name="Shin Y.K."/>
            <person name="Lee J.-S."/>
        </authorList>
    </citation>
    <scope>NUCLEOTIDE SEQUENCE</scope>
    <source>
        <strain evidence="4">SB3-54</strain>
    </source>
</reference>
<dbReference type="InterPro" id="IPR051257">
    <property type="entry name" value="Diverse_CBS-Domain"/>
</dbReference>
<dbReference type="PROSITE" id="PS51371">
    <property type="entry name" value="CBS"/>
    <property type="match status" value="2"/>
</dbReference>
<accession>A0ABY7K5P3</accession>
<evidence type="ECO:0000259" key="3">
    <source>
        <dbReference type="PROSITE" id="PS51371"/>
    </source>
</evidence>
<evidence type="ECO:0000313" key="5">
    <source>
        <dbReference type="Proteomes" id="UP001164693"/>
    </source>
</evidence>
<proteinExistence type="predicted"/>
<organism evidence="4 5">
    <name type="scientific">Jatrophihabitans cynanchi</name>
    <dbReference type="NCBI Taxonomy" id="2944128"/>
    <lineage>
        <taxon>Bacteria</taxon>
        <taxon>Bacillati</taxon>
        <taxon>Actinomycetota</taxon>
        <taxon>Actinomycetes</taxon>
        <taxon>Jatrophihabitantales</taxon>
        <taxon>Jatrophihabitantaceae</taxon>
        <taxon>Jatrophihabitans</taxon>
    </lineage>
</organism>
<dbReference type="Pfam" id="PF00571">
    <property type="entry name" value="CBS"/>
    <property type="match status" value="2"/>
</dbReference>
<dbReference type="PANTHER" id="PTHR43080:SF2">
    <property type="entry name" value="CBS DOMAIN-CONTAINING PROTEIN"/>
    <property type="match status" value="1"/>
</dbReference>
<dbReference type="EMBL" id="CP097463">
    <property type="protein sequence ID" value="WAX58942.1"/>
    <property type="molecule type" value="Genomic_DNA"/>
</dbReference>
<dbReference type="SUPFAM" id="SSF54631">
    <property type="entry name" value="CBS-domain pair"/>
    <property type="match status" value="1"/>
</dbReference>
<feature type="domain" description="CBS" evidence="3">
    <location>
        <begin position="7"/>
        <end position="63"/>
    </location>
</feature>
<keyword evidence="1 2" id="KW-0129">CBS domain</keyword>
<name>A0ABY7K5P3_9ACTN</name>
<evidence type="ECO:0000256" key="1">
    <source>
        <dbReference type="ARBA" id="ARBA00023122"/>
    </source>
</evidence>
<gene>
    <name evidence="4" type="ORF">M6B22_09315</name>
</gene>
<evidence type="ECO:0000313" key="4">
    <source>
        <dbReference type="EMBL" id="WAX58942.1"/>
    </source>
</evidence>
<dbReference type="Proteomes" id="UP001164693">
    <property type="component" value="Chromosome"/>
</dbReference>
<protein>
    <submittedName>
        <fullName evidence="4">CBS domain-containing protein</fullName>
    </submittedName>
</protein>
<sequence>MKIEYLYQPDVVRCRPSDTLAHAAHLLVRARIGALAVVDDDGTLVGILSERDLARAMTEQREPGSALASSYASRGVEVARQHEDSWTVGRRMLDAGIRHLPVVSDGQLVGMVSMRDVLAVETWA</sequence>
<dbReference type="InterPro" id="IPR046342">
    <property type="entry name" value="CBS_dom_sf"/>
</dbReference>
<dbReference type="RefSeq" id="WP_269445483.1">
    <property type="nucleotide sequence ID" value="NZ_CP097463.1"/>
</dbReference>
<dbReference type="Gene3D" id="3.10.580.10">
    <property type="entry name" value="CBS-domain"/>
    <property type="match status" value="1"/>
</dbReference>
<keyword evidence="5" id="KW-1185">Reference proteome</keyword>
<feature type="domain" description="CBS" evidence="3">
    <location>
        <begin position="72"/>
        <end position="124"/>
    </location>
</feature>
<dbReference type="InterPro" id="IPR000644">
    <property type="entry name" value="CBS_dom"/>
</dbReference>
<evidence type="ECO:0000256" key="2">
    <source>
        <dbReference type="PROSITE-ProRule" id="PRU00703"/>
    </source>
</evidence>
<dbReference type="PANTHER" id="PTHR43080">
    <property type="entry name" value="CBS DOMAIN-CONTAINING PROTEIN CBSX3, MITOCHONDRIAL"/>
    <property type="match status" value="1"/>
</dbReference>
<dbReference type="SMART" id="SM00116">
    <property type="entry name" value="CBS"/>
    <property type="match status" value="2"/>
</dbReference>